<dbReference type="AlphaFoldDB" id="A0A6M3JQ24"/>
<gene>
    <name evidence="1" type="ORF">MM415A03341_0009</name>
    <name evidence="2" type="ORF">MM415B02787_0003</name>
</gene>
<protein>
    <submittedName>
        <fullName evidence="1">Uncharacterized protein</fullName>
    </submittedName>
</protein>
<organism evidence="1">
    <name type="scientific">viral metagenome</name>
    <dbReference type="NCBI Taxonomy" id="1070528"/>
    <lineage>
        <taxon>unclassified sequences</taxon>
        <taxon>metagenomes</taxon>
        <taxon>organismal metagenomes</taxon>
    </lineage>
</organism>
<reference evidence="1" key="1">
    <citation type="submission" date="2020-03" db="EMBL/GenBank/DDBJ databases">
        <title>The deep terrestrial virosphere.</title>
        <authorList>
            <person name="Holmfeldt K."/>
            <person name="Nilsson E."/>
            <person name="Simone D."/>
            <person name="Lopez-Fernandez M."/>
            <person name="Wu X."/>
            <person name="de Brujin I."/>
            <person name="Lundin D."/>
            <person name="Andersson A."/>
            <person name="Bertilsson S."/>
            <person name="Dopson M."/>
        </authorList>
    </citation>
    <scope>NUCLEOTIDE SEQUENCE</scope>
    <source>
        <strain evidence="1">MM415A03341</strain>
        <strain evidence="2">MM415B02787</strain>
    </source>
</reference>
<evidence type="ECO:0000313" key="2">
    <source>
        <dbReference type="EMBL" id="QJA88298.1"/>
    </source>
</evidence>
<dbReference type="EMBL" id="MT141853">
    <property type="protein sequence ID" value="QJA71191.1"/>
    <property type="molecule type" value="Genomic_DNA"/>
</dbReference>
<accession>A0A6M3JQ24</accession>
<sequence>MNCSEIIQKYLKENGFDGLYSPDECACIIGDLVPCCNSPMECQPGYKIPCGCGEGHDFDIGKKKGKEKNET</sequence>
<evidence type="ECO:0000313" key="1">
    <source>
        <dbReference type="EMBL" id="QJA71191.1"/>
    </source>
</evidence>
<dbReference type="EMBL" id="MT142769">
    <property type="protein sequence ID" value="QJA88298.1"/>
    <property type="molecule type" value="Genomic_DNA"/>
</dbReference>
<name>A0A6M3JQ24_9ZZZZ</name>
<proteinExistence type="predicted"/>